<gene>
    <name evidence="12" type="primary">RGS20</name>
</gene>
<dbReference type="Pfam" id="PF00615">
    <property type="entry name" value="RGS"/>
    <property type="match status" value="1"/>
</dbReference>
<protein>
    <submittedName>
        <fullName evidence="12">Regulator of G protein signaling 20</fullName>
    </submittedName>
</protein>
<dbReference type="InterPro" id="IPR044926">
    <property type="entry name" value="RGS_subdomain_2"/>
</dbReference>
<keyword evidence="6" id="KW-0832">Ubl conjugation</keyword>
<dbReference type="Ensembl" id="ENSCAFT00845044801.1">
    <property type="protein sequence ID" value="ENSCAFP00845035108.1"/>
    <property type="gene ID" value="ENSCAFG00845025319.1"/>
</dbReference>
<keyword evidence="5" id="KW-0734">Signal transduction inhibitor</keyword>
<keyword evidence="8" id="KW-0325">Glycoprotein</keyword>
<feature type="region of interest" description="Disordered" evidence="10">
    <location>
        <begin position="65"/>
        <end position="266"/>
    </location>
</feature>
<feature type="domain" description="RGS" evidence="11">
    <location>
        <begin position="329"/>
        <end position="445"/>
    </location>
</feature>
<feature type="compositionally biased region" description="Basic residues" evidence="10">
    <location>
        <begin position="95"/>
        <end position="105"/>
    </location>
</feature>
<dbReference type="CDD" id="cd08746">
    <property type="entry name" value="RGS_RGS20"/>
    <property type="match status" value="1"/>
</dbReference>
<keyword evidence="13" id="KW-1185">Reference proteome</keyword>
<sequence length="455" mass="49424">AAAYFPPRPQVSPYAWGSETGGRQAAARGLSGIRNPELAKRLAPTPTVDLVGPRAAAAEGVELVASEGQAEASPGWDGGRARRSTRGEEEGRGLPSRRRLVRRVTLRGWSTPSARTSLRPPPFTRSEHASPHYRVSLGPRAPKPRGAEAICRRSPRSPGLVPARRARPNRGLGEWATAPPPAGALREPGATPAPAAVERAAAAGRRGRDCPAGEAGGGGGGGGGGGRAEGARATEKKPMGSERPEMRKRQMPAAQETAGSTPGQPGAGERGANACCFCWCCCCSCSCLTVRNQEQRPRRPSHELREEDLPSCEESPSPTLEEVNAWSQSFDKVMLTPAGRNAFREFLRTEFSEENMLFWMACEELKKEANKTIIEEKARTIYEDYISILSPKEVSLDSRVREVINRNMVEPSQHIFDDAQLQIYTLMHRDSYPRFMNSALYKDLLQSLSEKSAEA</sequence>
<keyword evidence="7" id="KW-0472">Membrane</keyword>
<dbReference type="PANTHER" id="PTHR10845">
    <property type="entry name" value="REGULATOR OF G PROTEIN SIGNALING"/>
    <property type="match status" value="1"/>
</dbReference>
<dbReference type="GO" id="GO:0005737">
    <property type="term" value="C:cytoplasm"/>
    <property type="evidence" value="ECO:0007669"/>
    <property type="project" value="UniProtKB-SubCell"/>
</dbReference>
<evidence type="ECO:0000313" key="12">
    <source>
        <dbReference type="Ensembl" id="ENSCAFP00845035108.1"/>
    </source>
</evidence>
<dbReference type="FunFam" id="1.10.167.10:FF:000015">
    <property type="entry name" value="Regulator of G-protein signaling 17"/>
    <property type="match status" value="1"/>
</dbReference>
<dbReference type="PRINTS" id="PR01301">
    <property type="entry name" value="RGSPROTEIN"/>
</dbReference>
<evidence type="ECO:0000256" key="10">
    <source>
        <dbReference type="SAM" id="MobiDB-lite"/>
    </source>
</evidence>
<feature type="compositionally biased region" description="Gly residues" evidence="10">
    <location>
        <begin position="214"/>
        <end position="228"/>
    </location>
</feature>
<evidence type="ECO:0000256" key="5">
    <source>
        <dbReference type="ARBA" id="ARBA00022700"/>
    </source>
</evidence>
<dbReference type="Gene3D" id="1.10.167.10">
    <property type="entry name" value="Regulator of G-protein Signalling 4, domain 2"/>
    <property type="match status" value="1"/>
</dbReference>
<dbReference type="GO" id="GO:0009968">
    <property type="term" value="P:negative regulation of signal transduction"/>
    <property type="evidence" value="ECO:0007669"/>
    <property type="project" value="UniProtKB-KW"/>
</dbReference>
<feature type="compositionally biased region" description="Pro residues" evidence="10">
    <location>
        <begin position="1"/>
        <end position="10"/>
    </location>
</feature>
<feature type="region of interest" description="Disordered" evidence="10">
    <location>
        <begin position="296"/>
        <end position="318"/>
    </location>
</feature>
<organism evidence="12 13">
    <name type="scientific">Canis lupus familiaris</name>
    <name type="common">Dog</name>
    <name type="synonym">Canis familiaris</name>
    <dbReference type="NCBI Taxonomy" id="9615"/>
    <lineage>
        <taxon>Eukaryota</taxon>
        <taxon>Metazoa</taxon>
        <taxon>Chordata</taxon>
        <taxon>Craniata</taxon>
        <taxon>Vertebrata</taxon>
        <taxon>Euteleostomi</taxon>
        <taxon>Mammalia</taxon>
        <taxon>Eutheria</taxon>
        <taxon>Laurasiatheria</taxon>
        <taxon>Carnivora</taxon>
        <taxon>Caniformia</taxon>
        <taxon>Canidae</taxon>
        <taxon>Canis</taxon>
    </lineage>
</organism>
<accession>A0A8I3PPR9</accession>
<proteinExistence type="predicted"/>
<dbReference type="Proteomes" id="UP000805418">
    <property type="component" value="Chromosome 29"/>
</dbReference>
<dbReference type="GO" id="GO:0005634">
    <property type="term" value="C:nucleus"/>
    <property type="evidence" value="ECO:0007669"/>
    <property type="project" value="UniProtKB-SubCell"/>
</dbReference>
<dbReference type="GO" id="GO:0007186">
    <property type="term" value="P:G protein-coupled receptor signaling pathway"/>
    <property type="evidence" value="ECO:0007669"/>
    <property type="project" value="UniProtKB-ARBA"/>
</dbReference>
<dbReference type="SUPFAM" id="SSF48097">
    <property type="entry name" value="Regulator of G-protein signaling, RGS"/>
    <property type="match status" value="1"/>
</dbReference>
<evidence type="ECO:0000256" key="2">
    <source>
        <dbReference type="ARBA" id="ARBA00004370"/>
    </source>
</evidence>
<evidence type="ECO:0000256" key="6">
    <source>
        <dbReference type="ARBA" id="ARBA00022843"/>
    </source>
</evidence>
<dbReference type="Reactome" id="R-CFA-418597">
    <property type="pathway name" value="G alpha (z) signalling events"/>
</dbReference>
<keyword evidence="4" id="KW-0963">Cytoplasm</keyword>
<name>A0A8I3PPR9_CANLF</name>
<dbReference type="InterPro" id="IPR036305">
    <property type="entry name" value="RGS_sf"/>
</dbReference>
<dbReference type="PROSITE" id="PS50132">
    <property type="entry name" value="RGS"/>
    <property type="match status" value="1"/>
</dbReference>
<evidence type="ECO:0000256" key="9">
    <source>
        <dbReference type="ARBA" id="ARBA00023242"/>
    </source>
</evidence>
<reference evidence="12" key="3">
    <citation type="submission" date="2025-09" db="UniProtKB">
        <authorList>
            <consortium name="Ensembl"/>
        </authorList>
    </citation>
    <scope>IDENTIFICATION</scope>
    <source>
        <strain evidence="12">Boxer</strain>
    </source>
</reference>
<evidence type="ECO:0000259" key="11">
    <source>
        <dbReference type="PROSITE" id="PS50132"/>
    </source>
</evidence>
<feature type="region of interest" description="Disordered" evidence="10">
    <location>
        <begin position="1"/>
        <end position="28"/>
    </location>
</feature>
<dbReference type="InterPro" id="IPR016137">
    <property type="entry name" value="RGS"/>
</dbReference>
<evidence type="ECO:0000256" key="7">
    <source>
        <dbReference type="ARBA" id="ARBA00023136"/>
    </source>
</evidence>
<evidence type="ECO:0000256" key="8">
    <source>
        <dbReference type="ARBA" id="ARBA00023180"/>
    </source>
</evidence>
<dbReference type="AlphaFoldDB" id="A0A8I3PPR9"/>
<feature type="compositionally biased region" description="Basic and acidic residues" evidence="10">
    <location>
        <begin position="296"/>
        <end position="308"/>
    </location>
</feature>
<evidence type="ECO:0000313" key="13">
    <source>
        <dbReference type="Proteomes" id="UP000805418"/>
    </source>
</evidence>
<dbReference type="SMART" id="SM00315">
    <property type="entry name" value="RGS"/>
    <property type="match status" value="1"/>
</dbReference>
<feature type="compositionally biased region" description="Basic and acidic residues" evidence="10">
    <location>
        <begin position="229"/>
        <end position="248"/>
    </location>
</feature>
<reference evidence="12" key="1">
    <citation type="submission" date="2020-03" db="EMBL/GenBank/DDBJ databases">
        <title>Long-read based genome assembly of a Labrador retriever dog.</title>
        <authorList>
            <person name="Eory L."/>
            <person name="Zhang W."/>
            <person name="Schoenebeck J."/>
        </authorList>
    </citation>
    <scope>NUCLEOTIDE SEQUENCE [LARGE SCALE GENOMIC DNA]</scope>
    <source>
        <strain evidence="12">Labrador retriever</strain>
    </source>
</reference>
<evidence type="ECO:0000256" key="1">
    <source>
        <dbReference type="ARBA" id="ARBA00004123"/>
    </source>
</evidence>
<dbReference type="GeneTree" id="ENSGT00940000159123"/>
<dbReference type="GO" id="GO:0016020">
    <property type="term" value="C:membrane"/>
    <property type="evidence" value="ECO:0007669"/>
    <property type="project" value="UniProtKB-SubCell"/>
</dbReference>
<dbReference type="FunCoup" id="A0A8I3PPR9">
    <property type="interactions" value="7"/>
</dbReference>
<dbReference type="PANTHER" id="PTHR10845:SF277">
    <property type="entry name" value="REGULATOR OF G-PROTEIN SIGNALING 20"/>
    <property type="match status" value="1"/>
</dbReference>
<feature type="compositionally biased region" description="Low complexity" evidence="10">
    <location>
        <begin position="189"/>
        <end position="204"/>
    </location>
</feature>
<evidence type="ECO:0000256" key="4">
    <source>
        <dbReference type="ARBA" id="ARBA00022490"/>
    </source>
</evidence>
<reference evidence="12" key="2">
    <citation type="submission" date="2025-08" db="UniProtKB">
        <authorList>
            <consortium name="Ensembl"/>
        </authorList>
    </citation>
    <scope>IDENTIFICATION</scope>
    <source>
        <strain evidence="12">Boxer</strain>
    </source>
</reference>
<keyword evidence="9" id="KW-0539">Nucleus</keyword>
<dbReference type="OrthoDB" id="10266999at2759"/>
<comment type="subcellular location">
    <subcellularLocation>
        <location evidence="3">Cytoplasm</location>
    </subcellularLocation>
    <subcellularLocation>
        <location evidence="2">Membrane</location>
    </subcellularLocation>
    <subcellularLocation>
        <location evidence="1">Nucleus</location>
    </subcellularLocation>
</comment>
<evidence type="ECO:0000256" key="3">
    <source>
        <dbReference type="ARBA" id="ARBA00004496"/>
    </source>
</evidence>
<dbReference type="Reactome" id="R-CFA-418594">
    <property type="pathway name" value="G alpha (i) signalling events"/>
</dbReference>